<dbReference type="PANTHER" id="PTHR11346:SF32">
    <property type="entry name" value="GALECTIN-4"/>
    <property type="match status" value="1"/>
</dbReference>
<dbReference type="AlphaFoldDB" id="A0A3B1KHN1"/>
<keyword evidence="4" id="KW-0472">Membrane</keyword>
<keyword evidence="2" id="KW-0677">Repeat</keyword>
<organism evidence="6 7">
    <name type="scientific">Astyanax mexicanus</name>
    <name type="common">Blind cave fish</name>
    <name type="synonym">Astyanax fasciatus mexicanus</name>
    <dbReference type="NCBI Taxonomy" id="7994"/>
    <lineage>
        <taxon>Eukaryota</taxon>
        <taxon>Metazoa</taxon>
        <taxon>Chordata</taxon>
        <taxon>Craniata</taxon>
        <taxon>Vertebrata</taxon>
        <taxon>Euteleostomi</taxon>
        <taxon>Actinopterygii</taxon>
        <taxon>Neopterygii</taxon>
        <taxon>Teleostei</taxon>
        <taxon>Ostariophysi</taxon>
        <taxon>Characiformes</taxon>
        <taxon>Characoidei</taxon>
        <taxon>Acestrorhamphidae</taxon>
        <taxon>Acestrorhamphinae</taxon>
        <taxon>Astyanax</taxon>
    </lineage>
</organism>
<reference evidence="6" key="3">
    <citation type="submission" date="2025-08" db="UniProtKB">
        <authorList>
            <consortium name="Ensembl"/>
        </authorList>
    </citation>
    <scope>IDENTIFICATION</scope>
</reference>
<dbReference type="SMART" id="SM00276">
    <property type="entry name" value="GLECT"/>
    <property type="match status" value="1"/>
</dbReference>
<dbReference type="SUPFAM" id="SSF49899">
    <property type="entry name" value="Concanavalin A-like lectins/glucanases"/>
    <property type="match status" value="1"/>
</dbReference>
<dbReference type="Pfam" id="PF00337">
    <property type="entry name" value="Gal-bind_lectin"/>
    <property type="match status" value="1"/>
</dbReference>
<evidence type="ECO:0000256" key="4">
    <source>
        <dbReference type="SAM" id="Phobius"/>
    </source>
</evidence>
<dbReference type="InParanoid" id="A0A3B1KHN1"/>
<accession>A0A3B1KHN1</accession>
<dbReference type="CDD" id="cd00070">
    <property type="entry name" value="GLECT"/>
    <property type="match status" value="1"/>
</dbReference>
<reference evidence="6" key="4">
    <citation type="submission" date="2025-09" db="UniProtKB">
        <authorList>
            <consortium name="Ensembl"/>
        </authorList>
    </citation>
    <scope>IDENTIFICATION</scope>
</reference>
<evidence type="ECO:0000313" key="6">
    <source>
        <dbReference type="Ensembl" id="ENSAMXP00000054073.1"/>
    </source>
</evidence>
<dbReference type="PROSITE" id="PS51304">
    <property type="entry name" value="GALECTIN"/>
    <property type="match status" value="1"/>
</dbReference>
<dbReference type="SMART" id="SM00908">
    <property type="entry name" value="Gal-bind_lectin"/>
    <property type="match status" value="1"/>
</dbReference>
<keyword evidence="1 3" id="KW-0430">Lectin</keyword>
<keyword evidence="7" id="KW-1185">Reference proteome</keyword>
<dbReference type="Proteomes" id="UP000018467">
    <property type="component" value="Unassembled WGS sequence"/>
</dbReference>
<evidence type="ECO:0000313" key="7">
    <source>
        <dbReference type="Proteomes" id="UP000018467"/>
    </source>
</evidence>
<evidence type="ECO:0000259" key="5">
    <source>
        <dbReference type="PROSITE" id="PS51304"/>
    </source>
</evidence>
<dbReference type="Ensembl" id="ENSAMXT00000039240.1">
    <property type="protein sequence ID" value="ENSAMXP00000054073.1"/>
    <property type="gene ID" value="ENSAMXG00000037824.1"/>
</dbReference>
<sequence>VLLQVMPYTSPLSGGITLIHLFFSFLSFTINLQSGPSNSDDRAFHFNPRMGQRVAMNSFRNGKWESEESASVEPFTSGAPFTMFFVTTPQGYEVYVNGFQHCLFKHRIPLEKVTTLIIRGDVSVNLLGTIDVSNALNSFVQRIQKN</sequence>
<dbReference type="PANTHER" id="PTHR11346">
    <property type="entry name" value="GALECTIN"/>
    <property type="match status" value="1"/>
</dbReference>
<dbReference type="InterPro" id="IPR013320">
    <property type="entry name" value="ConA-like_dom_sf"/>
</dbReference>
<dbReference type="InterPro" id="IPR044156">
    <property type="entry name" value="Galectin-like"/>
</dbReference>
<protein>
    <recommendedName>
        <fullName evidence="3">Galectin</fullName>
    </recommendedName>
</protein>
<dbReference type="Bgee" id="ENSAMXG00000037824">
    <property type="expression patterns" value="Expressed in zone of skin and 4 other cell types or tissues"/>
</dbReference>
<proteinExistence type="predicted"/>
<evidence type="ECO:0000256" key="1">
    <source>
        <dbReference type="ARBA" id="ARBA00022734"/>
    </source>
</evidence>
<reference evidence="7" key="2">
    <citation type="journal article" date="2014" name="Nat. Commun.">
        <title>The cavefish genome reveals candidate genes for eye loss.</title>
        <authorList>
            <person name="McGaugh S.E."/>
            <person name="Gross J.B."/>
            <person name="Aken B."/>
            <person name="Blin M."/>
            <person name="Borowsky R."/>
            <person name="Chalopin D."/>
            <person name="Hinaux H."/>
            <person name="Jeffery W.R."/>
            <person name="Keene A."/>
            <person name="Ma L."/>
            <person name="Minx P."/>
            <person name="Murphy D."/>
            <person name="O'Quin K.E."/>
            <person name="Retaux S."/>
            <person name="Rohner N."/>
            <person name="Searle S.M."/>
            <person name="Stahl B.A."/>
            <person name="Tabin C."/>
            <person name="Volff J.N."/>
            <person name="Yoshizawa M."/>
            <person name="Warren W.C."/>
        </authorList>
    </citation>
    <scope>NUCLEOTIDE SEQUENCE [LARGE SCALE GENOMIC DNA]</scope>
    <source>
        <strain evidence="7">female</strain>
    </source>
</reference>
<feature type="transmembrane region" description="Helical" evidence="4">
    <location>
        <begin position="12"/>
        <end position="32"/>
    </location>
</feature>
<dbReference type="GO" id="GO:0030246">
    <property type="term" value="F:carbohydrate binding"/>
    <property type="evidence" value="ECO:0007669"/>
    <property type="project" value="UniProtKB-UniRule"/>
</dbReference>
<reference evidence="7" key="1">
    <citation type="submission" date="2013-03" db="EMBL/GenBank/DDBJ databases">
        <authorList>
            <person name="Jeffery W."/>
            <person name="Warren W."/>
            <person name="Wilson R.K."/>
        </authorList>
    </citation>
    <scope>NUCLEOTIDE SEQUENCE</scope>
    <source>
        <strain evidence="7">female</strain>
    </source>
</reference>
<dbReference type="Gene3D" id="2.60.120.200">
    <property type="match status" value="1"/>
</dbReference>
<keyword evidence="4" id="KW-1133">Transmembrane helix</keyword>
<feature type="domain" description="Galectin" evidence="5">
    <location>
        <begin position="1"/>
        <end position="133"/>
    </location>
</feature>
<name>A0A3B1KHN1_ASTMX</name>
<dbReference type="InterPro" id="IPR001079">
    <property type="entry name" value="Galectin_CRD"/>
</dbReference>
<dbReference type="GeneTree" id="ENSGT00940000160378"/>
<evidence type="ECO:0000256" key="3">
    <source>
        <dbReference type="RuleBase" id="RU102079"/>
    </source>
</evidence>
<keyword evidence="4" id="KW-0812">Transmembrane</keyword>
<evidence type="ECO:0000256" key="2">
    <source>
        <dbReference type="ARBA" id="ARBA00022737"/>
    </source>
</evidence>